<proteinExistence type="predicted"/>
<dbReference type="AlphaFoldDB" id="A0A2L2XB84"/>
<organism evidence="1 2">
    <name type="scientific">Desulfocucumis palustris</name>
    <dbReference type="NCBI Taxonomy" id="1898651"/>
    <lineage>
        <taxon>Bacteria</taxon>
        <taxon>Bacillati</taxon>
        <taxon>Bacillota</taxon>
        <taxon>Clostridia</taxon>
        <taxon>Eubacteriales</taxon>
        <taxon>Desulfocucumaceae</taxon>
        <taxon>Desulfocucumis</taxon>
    </lineage>
</organism>
<keyword evidence="2" id="KW-1185">Reference proteome</keyword>
<dbReference type="EMBL" id="BFAV01000096">
    <property type="protein sequence ID" value="GBF33360.1"/>
    <property type="molecule type" value="Genomic_DNA"/>
</dbReference>
<sequence>MAVNTRKTRISKAELQDVITTEINKYVSPIMERLEHLEQVNKADAGLPLGGAFYILPKSESQEVQLLKSQLPFGGAFYIN</sequence>
<evidence type="ECO:0000313" key="2">
    <source>
        <dbReference type="Proteomes" id="UP000239549"/>
    </source>
</evidence>
<gene>
    <name evidence="1" type="ORF">DCCM_2461</name>
</gene>
<reference evidence="2" key="1">
    <citation type="submission" date="2018-02" db="EMBL/GenBank/DDBJ databases">
        <title>Genome sequence of Desulfocucumis palustris strain NAW-5.</title>
        <authorList>
            <person name="Watanabe M."/>
            <person name="Kojima H."/>
            <person name="Fukui M."/>
        </authorList>
    </citation>
    <scope>NUCLEOTIDE SEQUENCE [LARGE SCALE GENOMIC DNA]</scope>
    <source>
        <strain evidence="2">NAW-5</strain>
    </source>
</reference>
<comment type="caution">
    <text evidence="1">The sequence shown here is derived from an EMBL/GenBank/DDBJ whole genome shotgun (WGS) entry which is preliminary data.</text>
</comment>
<evidence type="ECO:0000313" key="1">
    <source>
        <dbReference type="EMBL" id="GBF33360.1"/>
    </source>
</evidence>
<protein>
    <submittedName>
        <fullName evidence="1">Uncharacterized protein</fullName>
    </submittedName>
</protein>
<dbReference type="Proteomes" id="UP000239549">
    <property type="component" value="Unassembled WGS sequence"/>
</dbReference>
<name>A0A2L2XB84_9FIRM</name>
<dbReference type="RefSeq" id="WP_104371768.1">
    <property type="nucleotide sequence ID" value="NZ_BFAV01000096.1"/>
</dbReference>
<accession>A0A2L2XB84</accession>